<gene>
    <name evidence="8" type="ORF">OG579_09565</name>
</gene>
<comment type="cofactor">
    <cofactor evidence="2">
        <name>Mg(2+)</name>
        <dbReference type="ChEBI" id="CHEBI:18420"/>
    </cofactor>
</comment>
<evidence type="ECO:0000256" key="6">
    <source>
        <dbReference type="ARBA" id="ARBA00023211"/>
    </source>
</evidence>
<feature type="domain" description="Isopropylmalate dehydrogenase-like" evidence="7">
    <location>
        <begin position="7"/>
        <end position="351"/>
    </location>
</feature>
<dbReference type="PANTHER" id="PTHR43275">
    <property type="entry name" value="D-MALATE DEHYDROGENASE [DECARBOXYLATING]"/>
    <property type="match status" value="1"/>
</dbReference>
<protein>
    <submittedName>
        <fullName evidence="8">Isocitrate/isopropylmalate family dehydrogenase</fullName>
    </submittedName>
</protein>
<keyword evidence="3" id="KW-0479">Metal-binding</keyword>
<keyword evidence="9" id="KW-1185">Reference proteome</keyword>
<dbReference type="EMBL" id="CP108021">
    <property type="protein sequence ID" value="WUM21990.1"/>
    <property type="molecule type" value="Genomic_DNA"/>
</dbReference>
<proteinExistence type="predicted"/>
<dbReference type="GO" id="GO:0016491">
    <property type="term" value="F:oxidoreductase activity"/>
    <property type="evidence" value="ECO:0007669"/>
    <property type="project" value="UniProtKB-KW"/>
</dbReference>
<evidence type="ECO:0000256" key="1">
    <source>
        <dbReference type="ARBA" id="ARBA00001936"/>
    </source>
</evidence>
<evidence type="ECO:0000256" key="5">
    <source>
        <dbReference type="ARBA" id="ARBA00023027"/>
    </source>
</evidence>
<dbReference type="InterPro" id="IPR024084">
    <property type="entry name" value="IsoPropMal-DH-like_dom"/>
</dbReference>
<evidence type="ECO:0000313" key="9">
    <source>
        <dbReference type="Proteomes" id="UP001432128"/>
    </source>
</evidence>
<evidence type="ECO:0000256" key="3">
    <source>
        <dbReference type="ARBA" id="ARBA00022723"/>
    </source>
</evidence>
<evidence type="ECO:0000313" key="8">
    <source>
        <dbReference type="EMBL" id="WUM21990.1"/>
    </source>
</evidence>
<dbReference type="InterPro" id="IPR050501">
    <property type="entry name" value="ICDH/IPMDH"/>
</dbReference>
<organism evidence="8 9">
    <name type="scientific">Williamsia herbipolensis</name>
    <dbReference type="NCBI Taxonomy" id="1603258"/>
    <lineage>
        <taxon>Bacteria</taxon>
        <taxon>Bacillati</taxon>
        <taxon>Actinomycetota</taxon>
        <taxon>Actinomycetes</taxon>
        <taxon>Mycobacteriales</taxon>
        <taxon>Nocardiaceae</taxon>
        <taxon>Williamsia</taxon>
    </lineage>
</organism>
<dbReference type="KEGG" id="whr:OG579_09565"/>
<reference evidence="8 9" key="1">
    <citation type="submission" date="2022-10" db="EMBL/GenBank/DDBJ databases">
        <title>The complete genomes of actinobacterial strains from the NBC collection.</title>
        <authorList>
            <person name="Joergensen T.S."/>
            <person name="Alvarez Arevalo M."/>
            <person name="Sterndorff E.B."/>
            <person name="Faurdal D."/>
            <person name="Vuksanovic O."/>
            <person name="Mourched A.-S."/>
            <person name="Charusanti P."/>
            <person name="Shaw S."/>
            <person name="Blin K."/>
            <person name="Weber T."/>
        </authorList>
    </citation>
    <scope>NUCLEOTIDE SEQUENCE [LARGE SCALE GENOMIC DNA]</scope>
    <source>
        <strain evidence="8 9">NBC_00319</strain>
    </source>
</reference>
<dbReference type="Pfam" id="PF00180">
    <property type="entry name" value="Iso_dh"/>
    <property type="match status" value="1"/>
</dbReference>
<dbReference type="AlphaFoldDB" id="A0AAU4K7A2"/>
<keyword evidence="4" id="KW-0560">Oxidoreductase</keyword>
<dbReference type="SUPFAM" id="SSF53659">
    <property type="entry name" value="Isocitrate/Isopropylmalate dehydrogenase-like"/>
    <property type="match status" value="1"/>
</dbReference>
<name>A0AAU4K7A2_9NOCA</name>
<evidence type="ECO:0000259" key="7">
    <source>
        <dbReference type="SMART" id="SM01329"/>
    </source>
</evidence>
<keyword evidence="6" id="KW-0464">Manganese</keyword>
<comment type="cofactor">
    <cofactor evidence="1">
        <name>Mn(2+)</name>
        <dbReference type="ChEBI" id="CHEBI:29035"/>
    </cofactor>
</comment>
<dbReference type="Proteomes" id="UP001432128">
    <property type="component" value="Chromosome"/>
</dbReference>
<dbReference type="Gene3D" id="3.40.718.10">
    <property type="entry name" value="Isopropylmalate Dehydrogenase"/>
    <property type="match status" value="1"/>
</dbReference>
<evidence type="ECO:0000256" key="2">
    <source>
        <dbReference type="ARBA" id="ARBA00001946"/>
    </source>
</evidence>
<dbReference type="GO" id="GO:0046872">
    <property type="term" value="F:metal ion binding"/>
    <property type="evidence" value="ECO:0007669"/>
    <property type="project" value="UniProtKB-KW"/>
</dbReference>
<dbReference type="SMART" id="SM01329">
    <property type="entry name" value="Iso_dh"/>
    <property type="match status" value="1"/>
</dbReference>
<dbReference type="RefSeq" id="WP_328858936.1">
    <property type="nucleotide sequence ID" value="NZ_CP108021.1"/>
</dbReference>
<dbReference type="PANTHER" id="PTHR43275:SF1">
    <property type="entry name" value="D-MALATE DEHYDROGENASE [DECARBOXYLATING]"/>
    <property type="match status" value="1"/>
</dbReference>
<accession>A0AAU4K7A2</accession>
<keyword evidence="5" id="KW-0520">NAD</keyword>
<sequence length="372" mass="38343">MTGRRIDVVTIPGDGIGPDLLAGAVAVMRAAAGQVGVALDIETIDAGAKVFSATGSAFPADRLDRLRAADGVLKGPVGLPEVRHPDGTEAGVLGGILRTGLDTYANVRPVRLLPGIAGATRHAPGEIDYVIVRENTEGLYLSRGNGVATAEAAVDQLMVTRVGVERVARFAFELARTRAGAPSDGVRRVTCVDKSNVLRSYALFRSVFDDVAEQYPDIAAEHLYADAAAHDLVVRPGRFDVLVMENFLGDILSDLGAGTVGGLGMCASGNIGEHAAYFEPIHGSAPDIAGTDRANPISQILSAALLFDHAGVGDAADLIRTAVVGALGEATLRIGSDGCPVGGTAAAVAEIVRRIDAARVAPVATVVSWPET</sequence>
<evidence type="ECO:0000256" key="4">
    <source>
        <dbReference type="ARBA" id="ARBA00023002"/>
    </source>
</evidence>